<gene>
    <name evidence="2" type="ordered locus">Palpr_1336</name>
</gene>
<name>E4T438_PALPW</name>
<dbReference type="PANTHER" id="PTHR34354">
    <property type="entry name" value="NADPH-DEPENDENT 7-CYANO-7-DEAZAGUANINE REDUCTASE"/>
    <property type="match status" value="1"/>
</dbReference>
<dbReference type="HOGENOM" id="CLU_054738_0_0_10"/>
<dbReference type="eggNOG" id="COG0780">
    <property type="taxonomic scope" value="Bacteria"/>
</dbReference>
<dbReference type="GO" id="GO:0008616">
    <property type="term" value="P:tRNA queuosine(34) biosynthetic process"/>
    <property type="evidence" value="ECO:0007669"/>
    <property type="project" value="InterPro"/>
</dbReference>
<dbReference type="SUPFAM" id="SSF55620">
    <property type="entry name" value="Tetrahydrobiopterin biosynthesis enzymes-like"/>
    <property type="match status" value="1"/>
</dbReference>
<dbReference type="InterPro" id="IPR050084">
    <property type="entry name" value="NADPH_dep_7-cyano-7-deazaG_red"/>
</dbReference>
<dbReference type="GO" id="GO:0033739">
    <property type="term" value="F:preQ1 synthase activity"/>
    <property type="evidence" value="ECO:0007669"/>
    <property type="project" value="InterPro"/>
</dbReference>
<dbReference type="AlphaFoldDB" id="E4T438"/>
<evidence type="ECO:0000259" key="1">
    <source>
        <dbReference type="Pfam" id="PF14819"/>
    </source>
</evidence>
<dbReference type="InterPro" id="IPR029500">
    <property type="entry name" value="QueF"/>
</dbReference>
<reference evidence="2 3" key="2">
    <citation type="journal article" date="2011" name="Stand. Genomic Sci.">
        <title>Complete genome sequence of Paludibacter propionicigenes type strain (WB4).</title>
        <authorList>
            <person name="Gronow S."/>
            <person name="Munk C."/>
            <person name="Lapidus A."/>
            <person name="Nolan M."/>
            <person name="Lucas S."/>
            <person name="Hammon N."/>
            <person name="Deshpande S."/>
            <person name="Cheng J.F."/>
            <person name="Tapia R."/>
            <person name="Han C."/>
            <person name="Goodwin L."/>
            <person name="Pitluck S."/>
            <person name="Liolios K."/>
            <person name="Ivanova N."/>
            <person name="Mavromatis K."/>
            <person name="Mikhailova N."/>
            <person name="Pati A."/>
            <person name="Chen A."/>
            <person name="Palaniappan K."/>
            <person name="Land M."/>
            <person name="Hauser L."/>
            <person name="Chang Y.J."/>
            <person name="Jeffries C.D."/>
            <person name="Brambilla E."/>
            <person name="Rohde M."/>
            <person name="Goker M."/>
            <person name="Detter J.C."/>
            <person name="Woyke T."/>
            <person name="Bristow J."/>
            <person name="Eisen J.A."/>
            <person name="Markowitz V."/>
            <person name="Hugenholtz P."/>
            <person name="Kyrpides N.C."/>
            <person name="Klenk H.P."/>
        </authorList>
    </citation>
    <scope>NUCLEOTIDE SEQUENCE [LARGE SCALE GENOMIC DNA]</scope>
    <source>
        <strain evidence="3">DSM 17365 / JCM 13257 / WB4</strain>
    </source>
</reference>
<dbReference type="OrthoDB" id="9795077at2"/>
<dbReference type="Gene3D" id="3.30.1130.10">
    <property type="match status" value="2"/>
</dbReference>
<dbReference type="InterPro" id="IPR043133">
    <property type="entry name" value="GTP-CH-I_C/QueF"/>
</dbReference>
<reference key="1">
    <citation type="submission" date="2010-11" db="EMBL/GenBank/DDBJ databases">
        <title>The complete genome of Paludibacter propionicigenes DSM 17365.</title>
        <authorList>
            <consortium name="US DOE Joint Genome Institute (JGI-PGF)"/>
            <person name="Lucas S."/>
            <person name="Copeland A."/>
            <person name="Lapidus A."/>
            <person name="Bruce D."/>
            <person name="Goodwin L."/>
            <person name="Pitluck S."/>
            <person name="Kyrpides N."/>
            <person name="Mavromatis K."/>
            <person name="Ivanova N."/>
            <person name="Munk A.C."/>
            <person name="Brettin T."/>
            <person name="Detter J.C."/>
            <person name="Han C."/>
            <person name="Tapia R."/>
            <person name="Land M."/>
            <person name="Hauser L."/>
            <person name="Markowitz V."/>
            <person name="Cheng J.-F."/>
            <person name="Hugenholtz P."/>
            <person name="Woyke T."/>
            <person name="Wu D."/>
            <person name="Gronow S."/>
            <person name="Wellnitz S."/>
            <person name="Brambilla E."/>
            <person name="Klenk H.-P."/>
            <person name="Eisen J.A."/>
        </authorList>
    </citation>
    <scope>NUCLEOTIDE SEQUENCE</scope>
    <source>
        <strain>WB4</strain>
    </source>
</reference>
<keyword evidence="2" id="KW-0378">Hydrolase</keyword>
<sequence length="298" mass="33835">MDFNLKDSLLGKQSSTPETYDASLLFRIPRSENRVRYAIEDEHLPFVGFDVWNCYELSFLTDNGLPVSRVLKLVYPASGQFLVESKSLKLYLNAFNMDRFGKTIAIAESRVADLIRTDLSRLLETDVQVSLFGSGSAVGQPFQAFDGVDLCSQIPESVQESIAFTRFVESPDLLRGSVSDVMKSYVFRTDLLRSNCRVTNQPDWGDLFVSMSAQRDVDLSSVMEYLVSFRKENHFHEEVVEMIYKRFWDIFAPESLMVAAMYTRRGGIDINPIRASHSGLIDKILVDGGLMTAKTWRQ</sequence>
<dbReference type="Pfam" id="PF14489">
    <property type="entry name" value="QueF"/>
    <property type="match status" value="1"/>
</dbReference>
<dbReference type="Proteomes" id="UP000008718">
    <property type="component" value="Chromosome"/>
</dbReference>
<dbReference type="InterPro" id="IPR029139">
    <property type="entry name" value="QueF_N"/>
</dbReference>
<dbReference type="RefSeq" id="WP_013444851.1">
    <property type="nucleotide sequence ID" value="NC_014734.1"/>
</dbReference>
<evidence type="ECO:0000313" key="3">
    <source>
        <dbReference type="Proteomes" id="UP000008718"/>
    </source>
</evidence>
<accession>E4T438</accession>
<evidence type="ECO:0000313" key="2">
    <source>
        <dbReference type="EMBL" id="ADQ79482.1"/>
    </source>
</evidence>
<dbReference type="Pfam" id="PF14819">
    <property type="entry name" value="QueF_N"/>
    <property type="match status" value="1"/>
</dbReference>
<dbReference type="eggNOG" id="COG2904">
    <property type="taxonomic scope" value="Bacteria"/>
</dbReference>
<dbReference type="KEGG" id="ppn:Palpr_1336"/>
<dbReference type="STRING" id="694427.Palpr_1336"/>
<feature type="domain" description="NADPH-dependent 7-cyano-7-deazaguanine reductase N-terminal" evidence="1">
    <location>
        <begin position="18"/>
        <end position="131"/>
    </location>
</feature>
<dbReference type="GO" id="GO:0016787">
    <property type="term" value="F:hydrolase activity"/>
    <property type="evidence" value="ECO:0007669"/>
    <property type="project" value="UniProtKB-KW"/>
</dbReference>
<dbReference type="EMBL" id="CP002345">
    <property type="protein sequence ID" value="ADQ79482.1"/>
    <property type="molecule type" value="Genomic_DNA"/>
</dbReference>
<keyword evidence="3" id="KW-1185">Reference proteome</keyword>
<protein>
    <submittedName>
        <fullName evidence="2">GTP cyclohydrolase I/Nitrile oxidoreductase</fullName>
    </submittedName>
</protein>
<proteinExistence type="predicted"/>
<dbReference type="PANTHER" id="PTHR34354:SF1">
    <property type="entry name" value="NADPH-DEPENDENT 7-CYANO-7-DEAZAGUANINE REDUCTASE"/>
    <property type="match status" value="1"/>
</dbReference>
<organism evidence="2 3">
    <name type="scientific">Paludibacter propionicigenes (strain DSM 17365 / JCM 13257 / WB4)</name>
    <dbReference type="NCBI Taxonomy" id="694427"/>
    <lineage>
        <taxon>Bacteria</taxon>
        <taxon>Pseudomonadati</taxon>
        <taxon>Bacteroidota</taxon>
        <taxon>Bacteroidia</taxon>
        <taxon>Bacteroidales</taxon>
        <taxon>Paludibacteraceae</taxon>
        <taxon>Paludibacter</taxon>
    </lineage>
</organism>